<evidence type="ECO:0000256" key="3">
    <source>
        <dbReference type="ARBA" id="ARBA00023082"/>
    </source>
</evidence>
<keyword evidence="3" id="KW-0731">Sigma factor</keyword>
<dbReference type="Gene3D" id="1.10.1740.10">
    <property type="match status" value="1"/>
</dbReference>
<dbReference type="GO" id="GO:0016987">
    <property type="term" value="F:sigma factor activity"/>
    <property type="evidence" value="ECO:0007669"/>
    <property type="project" value="UniProtKB-KW"/>
</dbReference>
<protein>
    <submittedName>
        <fullName evidence="7">Uncharacterized protein</fullName>
    </submittedName>
</protein>
<dbReference type="GO" id="GO:0003677">
    <property type="term" value="F:DNA binding"/>
    <property type="evidence" value="ECO:0007669"/>
    <property type="project" value="InterPro"/>
</dbReference>
<dbReference type="InterPro" id="IPR013325">
    <property type="entry name" value="RNA_pol_sigma_r2"/>
</dbReference>
<evidence type="ECO:0000256" key="1">
    <source>
        <dbReference type="ARBA" id="ARBA00010641"/>
    </source>
</evidence>
<dbReference type="Pfam" id="PF04542">
    <property type="entry name" value="Sigma70_r2"/>
    <property type="match status" value="1"/>
</dbReference>
<feature type="domain" description="RNA polymerase sigma-70 region 2" evidence="5">
    <location>
        <begin position="22"/>
        <end position="89"/>
    </location>
</feature>
<dbReference type="InterPro" id="IPR014327">
    <property type="entry name" value="RNA_pol_sigma70_bacteroid"/>
</dbReference>
<dbReference type="NCBIfam" id="TIGR02985">
    <property type="entry name" value="Sig70_bacteroi1"/>
    <property type="match status" value="1"/>
</dbReference>
<dbReference type="InterPro" id="IPR014284">
    <property type="entry name" value="RNA_pol_sigma-70_dom"/>
</dbReference>
<dbReference type="Gene3D" id="1.10.10.10">
    <property type="entry name" value="Winged helix-like DNA-binding domain superfamily/Winged helix DNA-binding domain"/>
    <property type="match status" value="1"/>
</dbReference>
<dbReference type="InterPro" id="IPR013324">
    <property type="entry name" value="RNA_pol_sigma_r3/r4-like"/>
</dbReference>
<dbReference type="InterPro" id="IPR036388">
    <property type="entry name" value="WH-like_DNA-bd_sf"/>
</dbReference>
<evidence type="ECO:0000313" key="8">
    <source>
        <dbReference type="Proteomes" id="UP000031980"/>
    </source>
</evidence>
<keyword evidence="4" id="KW-0804">Transcription</keyword>
<dbReference type="AlphaFoldDB" id="A0A0C3R4U7"/>
<dbReference type="GO" id="GO:0006352">
    <property type="term" value="P:DNA-templated transcription initiation"/>
    <property type="evidence" value="ECO:0007669"/>
    <property type="project" value="InterPro"/>
</dbReference>
<keyword evidence="2" id="KW-0805">Transcription regulation</keyword>
<dbReference type="Proteomes" id="UP000031980">
    <property type="component" value="Unassembled WGS sequence"/>
</dbReference>
<dbReference type="EMBL" id="JPIU01000039">
    <property type="protein sequence ID" value="KIO44550.1"/>
    <property type="molecule type" value="Genomic_DNA"/>
</dbReference>
<organism evidence="7 8">
    <name type="scientific">Sanguibacteroides justesenii</name>
    <dbReference type="NCBI Taxonomy" id="1547597"/>
    <lineage>
        <taxon>Bacteria</taxon>
        <taxon>Pseudomonadati</taxon>
        <taxon>Bacteroidota</taxon>
        <taxon>Bacteroidia</taxon>
        <taxon>Bacteroidales</taxon>
        <taxon>Porphyromonadaceae</taxon>
        <taxon>Sanguibacteroides</taxon>
    </lineage>
</organism>
<dbReference type="PANTHER" id="PTHR43133">
    <property type="entry name" value="RNA POLYMERASE ECF-TYPE SIGMA FACTO"/>
    <property type="match status" value="1"/>
</dbReference>
<name>A0A0C3R4U7_9PORP</name>
<comment type="similarity">
    <text evidence="1">Belongs to the sigma-70 factor family. ECF subfamily.</text>
</comment>
<dbReference type="InterPro" id="IPR007627">
    <property type="entry name" value="RNA_pol_sigma70_r2"/>
</dbReference>
<dbReference type="NCBIfam" id="TIGR02937">
    <property type="entry name" value="sigma70-ECF"/>
    <property type="match status" value="1"/>
</dbReference>
<dbReference type="SUPFAM" id="SSF88659">
    <property type="entry name" value="Sigma3 and sigma4 domains of RNA polymerase sigma factors"/>
    <property type="match status" value="1"/>
</dbReference>
<sequence>MNSSATILHLIKKDESNAFQLLFEQYYDNLLLYSYHILDDLEAAEDIVQDCFIGLWNSKKLHTFTGDLDRYIYKIVKNRSLLFLKEHKKRYETQLSFSKENDIHHYDTTEEYQGTAEILYETVNLLPEKCRKIFLMACLNDKGYQEIAEEMKISINTVKTQMKTALKFLRENLQEKIFLTLLYLLTKKD</sequence>
<dbReference type="OrthoDB" id="1119500at2"/>
<dbReference type="Pfam" id="PF08281">
    <property type="entry name" value="Sigma70_r4_2"/>
    <property type="match status" value="1"/>
</dbReference>
<dbReference type="PANTHER" id="PTHR43133:SF46">
    <property type="entry name" value="RNA POLYMERASE SIGMA-70 FACTOR ECF SUBFAMILY"/>
    <property type="match status" value="1"/>
</dbReference>
<proteinExistence type="inferred from homology"/>
<accession>A0A0C3R4U7</accession>
<dbReference type="CDD" id="cd06171">
    <property type="entry name" value="Sigma70_r4"/>
    <property type="match status" value="1"/>
</dbReference>
<reference evidence="7 8" key="1">
    <citation type="submission" date="2014-07" db="EMBL/GenBank/DDBJ databases">
        <title>Porphyromonadaceae bacterium OUH 308042 = ATCC BAA-2681 = DSM 28342 draft genome.</title>
        <authorList>
            <person name="Sydenham T.V."/>
            <person name="Hasman H."/>
            <person name="Justensen U.S."/>
        </authorList>
    </citation>
    <scope>NUCLEOTIDE SEQUENCE [LARGE SCALE GENOMIC DNA]</scope>
    <source>
        <strain evidence="7 8">OUH 308042</strain>
    </source>
</reference>
<evidence type="ECO:0000313" key="7">
    <source>
        <dbReference type="EMBL" id="KIO44550.1"/>
    </source>
</evidence>
<keyword evidence="8" id="KW-1185">Reference proteome</keyword>
<dbReference type="SUPFAM" id="SSF88946">
    <property type="entry name" value="Sigma2 domain of RNA polymerase sigma factors"/>
    <property type="match status" value="1"/>
</dbReference>
<dbReference type="InterPro" id="IPR013249">
    <property type="entry name" value="RNA_pol_sigma70_r4_t2"/>
</dbReference>
<evidence type="ECO:0000256" key="2">
    <source>
        <dbReference type="ARBA" id="ARBA00023015"/>
    </source>
</evidence>
<dbReference type="InterPro" id="IPR039425">
    <property type="entry name" value="RNA_pol_sigma-70-like"/>
</dbReference>
<gene>
    <name evidence="7" type="ORF">BA92_10215</name>
</gene>
<dbReference type="RefSeq" id="WP_041505284.1">
    <property type="nucleotide sequence ID" value="NZ_JPIU01000039.1"/>
</dbReference>
<evidence type="ECO:0000256" key="4">
    <source>
        <dbReference type="ARBA" id="ARBA00023163"/>
    </source>
</evidence>
<comment type="caution">
    <text evidence="7">The sequence shown here is derived from an EMBL/GenBank/DDBJ whole genome shotgun (WGS) entry which is preliminary data.</text>
</comment>
<feature type="domain" description="RNA polymerase sigma factor 70 region 4 type 2" evidence="6">
    <location>
        <begin position="117"/>
        <end position="169"/>
    </location>
</feature>
<evidence type="ECO:0000259" key="6">
    <source>
        <dbReference type="Pfam" id="PF08281"/>
    </source>
</evidence>
<evidence type="ECO:0000259" key="5">
    <source>
        <dbReference type="Pfam" id="PF04542"/>
    </source>
</evidence>